<feature type="region of interest" description="Disordered" evidence="1">
    <location>
        <begin position="67"/>
        <end position="159"/>
    </location>
</feature>
<keyword evidence="3" id="KW-1185">Reference proteome</keyword>
<dbReference type="RefSeq" id="XP_024773975.1">
    <property type="nucleotide sequence ID" value="XM_024921679.1"/>
</dbReference>
<feature type="compositionally biased region" description="Basic and acidic residues" evidence="1">
    <location>
        <begin position="116"/>
        <end position="136"/>
    </location>
</feature>
<accession>A0A2T4ABK4</accession>
<gene>
    <name evidence="2" type="ORF">M431DRAFT_6513</name>
</gene>
<proteinExistence type="predicted"/>
<feature type="compositionally biased region" description="Polar residues" evidence="1">
    <location>
        <begin position="84"/>
        <end position="95"/>
    </location>
</feature>
<evidence type="ECO:0000313" key="2">
    <source>
        <dbReference type="EMBL" id="PTB54298.1"/>
    </source>
</evidence>
<organism evidence="2 3">
    <name type="scientific">Trichoderma harzianum CBS 226.95</name>
    <dbReference type="NCBI Taxonomy" id="983964"/>
    <lineage>
        <taxon>Eukaryota</taxon>
        <taxon>Fungi</taxon>
        <taxon>Dikarya</taxon>
        <taxon>Ascomycota</taxon>
        <taxon>Pezizomycotina</taxon>
        <taxon>Sordariomycetes</taxon>
        <taxon>Hypocreomycetidae</taxon>
        <taxon>Hypocreales</taxon>
        <taxon>Hypocreaceae</taxon>
        <taxon>Trichoderma</taxon>
    </lineage>
</organism>
<dbReference type="EMBL" id="KZ679681">
    <property type="protein sequence ID" value="PTB54298.1"/>
    <property type="molecule type" value="Genomic_DNA"/>
</dbReference>
<name>A0A2T4ABK4_TRIHA</name>
<evidence type="ECO:0000256" key="1">
    <source>
        <dbReference type="SAM" id="MobiDB-lite"/>
    </source>
</evidence>
<dbReference type="AlphaFoldDB" id="A0A2T4ABK4"/>
<protein>
    <submittedName>
        <fullName evidence="2">Uncharacterized protein</fullName>
    </submittedName>
</protein>
<dbReference type="GeneID" id="36630262"/>
<sequence>MEDWEVRLAAGRFTPLAVAQMNTDFSLNMPTHHNAHERSRYSEHRRMADPVDPYLGQQCEPAESKLSEPIDPYSFENPYWGQPSCDNDVSENPSWSPTPTPRPDTFIAHTAPPDIPKAEQRANDKKDGGPAPEIKKRTSKRRKRSTFTTHTGSDDKEQRRIAHIVKNLQIFENQQKMYGRQQLKAIKDGIA</sequence>
<dbReference type="Proteomes" id="UP000241690">
    <property type="component" value="Unassembled WGS sequence"/>
</dbReference>
<reference evidence="2 3" key="1">
    <citation type="submission" date="2016-07" db="EMBL/GenBank/DDBJ databases">
        <title>Multiple horizontal gene transfer events from other fungi enriched the ability of initially mycotrophic Trichoderma (Ascomycota) to feed on dead plant biomass.</title>
        <authorList>
            <consortium name="DOE Joint Genome Institute"/>
            <person name="Aerts A."/>
            <person name="Atanasova L."/>
            <person name="Chenthamara K."/>
            <person name="Zhang J."/>
            <person name="Grujic M."/>
            <person name="Henrissat B."/>
            <person name="Kuo A."/>
            <person name="Salamov A."/>
            <person name="Lipzen A."/>
            <person name="Labutti K."/>
            <person name="Barry K."/>
            <person name="Miao Y."/>
            <person name="Rahimi M.J."/>
            <person name="Shen Q."/>
            <person name="Grigoriev I.V."/>
            <person name="Kubicek C.P."/>
            <person name="Druzhinina I.S."/>
        </authorList>
    </citation>
    <scope>NUCLEOTIDE SEQUENCE [LARGE SCALE GENOMIC DNA]</scope>
    <source>
        <strain evidence="2 3">CBS 226.95</strain>
    </source>
</reference>
<evidence type="ECO:0000313" key="3">
    <source>
        <dbReference type="Proteomes" id="UP000241690"/>
    </source>
</evidence>